<evidence type="ECO:0000313" key="3">
    <source>
        <dbReference type="EMBL" id="KOS23411.1"/>
    </source>
</evidence>
<dbReference type="Proteomes" id="UP000053831">
    <property type="component" value="Unassembled WGS sequence"/>
</dbReference>
<comment type="caution">
    <text evidence="3">The sequence shown here is derived from an EMBL/GenBank/DDBJ whole genome shotgun (WGS) entry which is preliminary data.</text>
</comment>
<evidence type="ECO:0000256" key="1">
    <source>
        <dbReference type="SAM" id="MobiDB-lite"/>
    </source>
</evidence>
<feature type="region of interest" description="Disordered" evidence="1">
    <location>
        <begin position="980"/>
        <end position="1017"/>
    </location>
</feature>
<gene>
    <name evidence="3" type="ORF">ESCO_006665</name>
</gene>
<keyword evidence="2" id="KW-0812">Transmembrane</keyword>
<dbReference type="PANTHER" id="PTHR12203">
    <property type="entry name" value="KDEL LYS-ASP-GLU-LEU CONTAINING - RELATED"/>
    <property type="match status" value="1"/>
</dbReference>
<dbReference type="EMBL" id="LGSR01000001">
    <property type="protein sequence ID" value="KOS23411.1"/>
    <property type="molecule type" value="Genomic_DNA"/>
</dbReference>
<feature type="transmembrane region" description="Helical" evidence="2">
    <location>
        <begin position="299"/>
        <end position="328"/>
    </location>
</feature>
<feature type="transmembrane region" description="Helical" evidence="2">
    <location>
        <begin position="7"/>
        <end position="26"/>
    </location>
</feature>
<keyword evidence="2" id="KW-0472">Membrane</keyword>
<dbReference type="InterPro" id="IPR051091">
    <property type="entry name" value="O-Glucosyltr/Glycosyltrsf_90"/>
</dbReference>
<feature type="transmembrane region" description="Helical" evidence="2">
    <location>
        <begin position="180"/>
        <end position="198"/>
    </location>
</feature>
<feature type="transmembrane region" description="Helical" evidence="2">
    <location>
        <begin position="380"/>
        <end position="399"/>
    </location>
</feature>
<feature type="transmembrane region" description="Helical" evidence="2">
    <location>
        <begin position="254"/>
        <end position="272"/>
    </location>
</feature>
<protein>
    <submittedName>
        <fullName evidence="3">Beta-1</fullName>
    </submittedName>
</protein>
<dbReference type="AlphaFoldDB" id="A0A0M8NAJ9"/>
<feature type="compositionally biased region" description="Gly residues" evidence="1">
    <location>
        <begin position="1005"/>
        <end position="1017"/>
    </location>
</feature>
<keyword evidence="2" id="KW-1133">Transmembrane helix</keyword>
<evidence type="ECO:0000256" key="2">
    <source>
        <dbReference type="SAM" id="Phobius"/>
    </source>
</evidence>
<dbReference type="STRING" id="150374.A0A0M8NAJ9"/>
<sequence>MARHAAVDLSALSTILSFIYISHSLGRHSLTERPRLSSLLVLFFSGCICFAVSALAALAPAADGRFSKLAVQGQDETAPSADHDGYFPQGSRAHLPGRPRKWSLPALIVLMAVRLEIFHRVNYQQQCSTPGIESFLCLLLVGHQIFVTRRKWEYSPSKDPDDPWRSVLDDIYDWFSGPRVVIFNSVLSALAFSLGSFLSLSQAPRSGYLCLHLIDSRFITGLLQLVGLGLDASILILTWRLLAWTRTTRECTRLLGTALCLSALSVSLLYLGNSAFRGLHRVNVSFGSLHGFDVATDSLAFATLLMSLSFWICESSLITPFGVLTFLVGMRASCAEIFHKGDWLHLARFSALAPLWLNVSGIIPFTYLYEIRSVVFVRRIVFAILLLVLLLVATILTLLREPQAFGRHPLSDAIYAARVQHDRWLSVASTSQSLAAAVDIYQERHEGRRPPPNFGEWYRYAQGSAVIDDFPQIDRDLAPYWDVAPSTLRRRAEEMAATAGIGAITIRGGSVTSKDTGSEEGNRDLAELVKMITKFSNHLPDMVLPINLSPTPRILPTWEDASPRSKSAATSSIAELLSRRATREHRYSYNGAEVSGLFPVNRERRSGADDSIKVARGPIWASDFRQMQVEACSPLSRTRTRPHWNFMDFCSACIEAHSLGQLVTKWHQSLDVCSQPDLRLLHGLSLTDPASAPIRQLRPLFGASKTDEFRDIVMPIPRAGLERPEDDGGRPFASRLDGLVWKGGSVGERGITNQALRGSHTFRLLHLANTPYPHDEVTMMLPTPGNADLLGYEKLRASEANGLVKLCVGIGSSDGCLGSNCALVREAYGEGDGGMTEPLEHRYVLLLDEDDGPPRDMMRTLRSNSVPFVSSIFRTWFTDRLMPWLHFVPIDPRYHGLHTTLAYFTGTEDRWGVHGRNVSMAGNAQDAEWIAQQGRRWAERALGERDMEIYMFRLLLEWGRMIDDLRNDIGFRRDENGEFQSVGWTRQQARGDGKNTEEGEEPGGGRRSGPGLKGSLQ</sequence>
<reference evidence="3 4" key="1">
    <citation type="submission" date="2015-07" db="EMBL/GenBank/DDBJ databases">
        <title>The genome of the fungus Escovopsis weberi, a specialized disease agent of ant agriculture.</title>
        <authorList>
            <person name="de Man T.J."/>
            <person name="Stajich J.E."/>
            <person name="Kubicek C.P."/>
            <person name="Chenthamara K."/>
            <person name="Atanasova L."/>
            <person name="Druzhinina I.S."/>
            <person name="Birnbaum S."/>
            <person name="Barribeau S.M."/>
            <person name="Teiling C."/>
            <person name="Suen G."/>
            <person name="Currie C."/>
            <person name="Gerardo N.M."/>
        </authorList>
    </citation>
    <scope>NUCLEOTIDE SEQUENCE [LARGE SCALE GENOMIC DNA]</scope>
</reference>
<evidence type="ECO:0000313" key="4">
    <source>
        <dbReference type="Proteomes" id="UP000053831"/>
    </source>
</evidence>
<proteinExistence type="predicted"/>
<accession>A0A0M8NAJ9</accession>
<keyword evidence="4" id="KW-1185">Reference proteome</keyword>
<feature type="transmembrane region" description="Helical" evidence="2">
    <location>
        <begin position="218"/>
        <end position="242"/>
    </location>
</feature>
<feature type="transmembrane region" description="Helical" evidence="2">
    <location>
        <begin position="38"/>
        <end position="59"/>
    </location>
</feature>
<dbReference type="OrthoDB" id="541052at2759"/>
<feature type="transmembrane region" description="Helical" evidence="2">
    <location>
        <begin position="349"/>
        <end position="368"/>
    </location>
</feature>
<dbReference type="PANTHER" id="PTHR12203:SF35">
    <property type="entry name" value="PROTEIN O-GLUCOSYLTRANSFERASE 1"/>
    <property type="match status" value="1"/>
</dbReference>
<name>A0A0M8NAJ9_ESCWE</name>
<organism evidence="3 4">
    <name type="scientific">Escovopsis weberi</name>
    <dbReference type="NCBI Taxonomy" id="150374"/>
    <lineage>
        <taxon>Eukaryota</taxon>
        <taxon>Fungi</taxon>
        <taxon>Dikarya</taxon>
        <taxon>Ascomycota</taxon>
        <taxon>Pezizomycotina</taxon>
        <taxon>Sordariomycetes</taxon>
        <taxon>Hypocreomycetidae</taxon>
        <taxon>Hypocreales</taxon>
        <taxon>Hypocreaceae</taxon>
        <taxon>Escovopsis</taxon>
    </lineage>
</organism>